<dbReference type="PANTHER" id="PTHR45138:SF9">
    <property type="entry name" value="DIGUANYLATE CYCLASE DGCM-RELATED"/>
    <property type="match status" value="1"/>
</dbReference>
<name>A0ABT0LBU6_9GAMM</name>
<dbReference type="Proteomes" id="UP001203423">
    <property type="component" value="Unassembled WGS sequence"/>
</dbReference>
<gene>
    <name evidence="6" type="ORF">L2764_12000</name>
</gene>
<dbReference type="SUPFAM" id="SSF55073">
    <property type="entry name" value="Nucleotide cyclase"/>
    <property type="match status" value="1"/>
</dbReference>
<dbReference type="PANTHER" id="PTHR45138">
    <property type="entry name" value="REGULATORY COMPONENTS OF SENSORY TRANSDUCTION SYSTEM"/>
    <property type="match status" value="1"/>
</dbReference>
<dbReference type="EMBL" id="JAKIKS010000041">
    <property type="protein sequence ID" value="MCL1125177.1"/>
    <property type="molecule type" value="Genomic_DNA"/>
</dbReference>
<evidence type="ECO:0000256" key="2">
    <source>
        <dbReference type="ARBA" id="ARBA00034247"/>
    </source>
</evidence>
<dbReference type="Pfam" id="PF00072">
    <property type="entry name" value="Response_reg"/>
    <property type="match status" value="1"/>
</dbReference>
<dbReference type="NCBIfam" id="TIGR00254">
    <property type="entry name" value="GGDEF"/>
    <property type="match status" value="1"/>
</dbReference>
<dbReference type="EC" id="2.7.7.65" evidence="1"/>
<dbReference type="SMART" id="SM00448">
    <property type="entry name" value="REC"/>
    <property type="match status" value="1"/>
</dbReference>
<keyword evidence="6" id="KW-0548">Nucleotidyltransferase</keyword>
<dbReference type="InterPro" id="IPR029787">
    <property type="entry name" value="Nucleotide_cyclase"/>
</dbReference>
<accession>A0ABT0LBU6</accession>
<dbReference type="PROSITE" id="PS50110">
    <property type="entry name" value="RESPONSE_REGULATORY"/>
    <property type="match status" value="1"/>
</dbReference>
<evidence type="ECO:0000313" key="7">
    <source>
        <dbReference type="Proteomes" id="UP001203423"/>
    </source>
</evidence>
<feature type="domain" description="GGDEF" evidence="5">
    <location>
        <begin position="406"/>
        <end position="537"/>
    </location>
</feature>
<dbReference type="SUPFAM" id="SSF52172">
    <property type="entry name" value="CheY-like"/>
    <property type="match status" value="1"/>
</dbReference>
<feature type="modified residue" description="4-aspartylphosphate" evidence="3">
    <location>
        <position position="299"/>
    </location>
</feature>
<keyword evidence="3" id="KW-0597">Phosphoprotein</keyword>
<dbReference type="Gene3D" id="3.30.70.270">
    <property type="match status" value="1"/>
</dbReference>
<keyword evidence="7" id="KW-1185">Reference proteome</keyword>
<dbReference type="CDD" id="cd00156">
    <property type="entry name" value="REC"/>
    <property type="match status" value="1"/>
</dbReference>
<evidence type="ECO:0000259" key="5">
    <source>
        <dbReference type="PROSITE" id="PS50887"/>
    </source>
</evidence>
<feature type="domain" description="Response regulatory" evidence="4">
    <location>
        <begin position="250"/>
        <end position="366"/>
    </location>
</feature>
<dbReference type="Gene3D" id="3.40.50.2300">
    <property type="match status" value="1"/>
</dbReference>
<dbReference type="PROSITE" id="PS50887">
    <property type="entry name" value="GGDEF"/>
    <property type="match status" value="1"/>
</dbReference>
<comment type="catalytic activity">
    <reaction evidence="2">
        <text>2 GTP = 3',3'-c-di-GMP + 2 diphosphate</text>
        <dbReference type="Rhea" id="RHEA:24898"/>
        <dbReference type="ChEBI" id="CHEBI:33019"/>
        <dbReference type="ChEBI" id="CHEBI:37565"/>
        <dbReference type="ChEBI" id="CHEBI:58805"/>
        <dbReference type="EC" id="2.7.7.65"/>
    </reaction>
</comment>
<dbReference type="InterPro" id="IPR043128">
    <property type="entry name" value="Rev_trsase/Diguanyl_cyclase"/>
</dbReference>
<keyword evidence="6" id="KW-0808">Transferase</keyword>
<evidence type="ECO:0000313" key="6">
    <source>
        <dbReference type="EMBL" id="MCL1125177.1"/>
    </source>
</evidence>
<dbReference type="InterPro" id="IPR000160">
    <property type="entry name" value="GGDEF_dom"/>
</dbReference>
<reference evidence="6 7" key="1">
    <citation type="submission" date="2022-01" db="EMBL/GenBank/DDBJ databases">
        <title>Whole genome-based taxonomy of the Shewanellaceae.</title>
        <authorList>
            <person name="Martin-Rodriguez A.J."/>
        </authorList>
    </citation>
    <scope>NUCLEOTIDE SEQUENCE [LARGE SCALE GENOMIC DNA]</scope>
    <source>
        <strain evidence="6 7">DSM 17177</strain>
    </source>
</reference>
<dbReference type="Pfam" id="PF00990">
    <property type="entry name" value="GGDEF"/>
    <property type="match status" value="1"/>
</dbReference>
<evidence type="ECO:0000256" key="3">
    <source>
        <dbReference type="PROSITE-ProRule" id="PRU00169"/>
    </source>
</evidence>
<protein>
    <recommendedName>
        <fullName evidence="1">diguanylate cyclase</fullName>
        <ecNumber evidence="1">2.7.7.65</ecNumber>
    </recommendedName>
</protein>
<dbReference type="GO" id="GO:0052621">
    <property type="term" value="F:diguanylate cyclase activity"/>
    <property type="evidence" value="ECO:0007669"/>
    <property type="project" value="UniProtKB-EC"/>
</dbReference>
<dbReference type="InterPro" id="IPR050469">
    <property type="entry name" value="Diguanylate_Cyclase"/>
</dbReference>
<dbReference type="InterPro" id="IPR001789">
    <property type="entry name" value="Sig_transdc_resp-reg_receiver"/>
</dbReference>
<proteinExistence type="predicted"/>
<dbReference type="InterPro" id="IPR011006">
    <property type="entry name" value="CheY-like_superfamily"/>
</dbReference>
<evidence type="ECO:0000256" key="1">
    <source>
        <dbReference type="ARBA" id="ARBA00012528"/>
    </source>
</evidence>
<evidence type="ECO:0000259" key="4">
    <source>
        <dbReference type="PROSITE" id="PS50110"/>
    </source>
</evidence>
<organism evidence="6 7">
    <name type="scientific">Shewanella surugensis</name>
    <dbReference type="NCBI Taxonomy" id="212020"/>
    <lineage>
        <taxon>Bacteria</taxon>
        <taxon>Pseudomonadati</taxon>
        <taxon>Pseudomonadota</taxon>
        <taxon>Gammaproteobacteria</taxon>
        <taxon>Alteromonadales</taxon>
        <taxon>Shewanellaceae</taxon>
        <taxon>Shewanella</taxon>
    </lineage>
</organism>
<dbReference type="CDD" id="cd01949">
    <property type="entry name" value="GGDEF"/>
    <property type="match status" value="1"/>
</dbReference>
<sequence>MMNTQQTVVNVLPQRITYEVRDLLSRWREFYAPPNNVDVEKTSLTTHELDELIDKVHDLFREVKEVDAVDLLDKVIKVQLQLHSFQQMNRNLKYEELVSLDYDINILTKIVLRHDDKLDPAQYIPQKHPILLALNSELAEKLAEQLVFFDVYSKIITDKQDFIAHSHQFIHSAIIIDIDFDGEGQGLALMKSHQANVPKIFITHKESVSIESRLSACHVGGSGFYVRPTVAQLLRSVEQFYSSPSLKPYKVLIMDDSHSQALFCEHALNRVGMVTYIVTEPLTILDAMELFEPEIIIMDMYMPGCTGTELASVIRQQVAYLRLPILFLSGEGNKDIQLNAMKLGGDDFLTKPVAPKHLVSIVQTRCERGRVLNDLIIRDSLTGLFNHTHILDKLKQACRHAKEHNEDLCFAMVDIDLFKKVNDSYGHTVGDKVISTLSLFLKQRLRGSHSIGRYGGEEFAVVFPNTEEDEALFVMNEIREAFNQLEHSSEQGEFKVSFSCGICRFTGENEEHIIEQADEALYKAKHRGRNNIQCFQF</sequence>
<comment type="caution">
    <text evidence="6">The sequence shown here is derived from an EMBL/GenBank/DDBJ whole genome shotgun (WGS) entry which is preliminary data.</text>
</comment>
<dbReference type="RefSeq" id="WP_248940478.1">
    <property type="nucleotide sequence ID" value="NZ_JAKIKS010000041.1"/>
</dbReference>
<dbReference type="SMART" id="SM00267">
    <property type="entry name" value="GGDEF"/>
    <property type="match status" value="1"/>
</dbReference>